<feature type="compositionally biased region" description="Polar residues" evidence="3">
    <location>
        <begin position="325"/>
        <end position="335"/>
    </location>
</feature>
<evidence type="ECO:0000256" key="3">
    <source>
        <dbReference type="SAM" id="MobiDB-lite"/>
    </source>
</evidence>
<keyword evidence="2" id="KW-0539">Nucleus</keyword>
<name>A0ABR3A342_9AGAR</name>
<reference evidence="5 6" key="1">
    <citation type="submission" date="2024-05" db="EMBL/GenBank/DDBJ databases">
        <title>A draft genome resource for the thread blight pathogen Marasmius tenuissimus strain MS-2.</title>
        <authorList>
            <person name="Yulfo-Soto G.E."/>
            <person name="Baruah I.K."/>
            <person name="Amoako-Attah I."/>
            <person name="Bukari Y."/>
            <person name="Meinhardt L.W."/>
            <person name="Bailey B.A."/>
            <person name="Cohen S.P."/>
        </authorList>
    </citation>
    <scope>NUCLEOTIDE SEQUENCE [LARGE SCALE GENOMIC DNA]</scope>
    <source>
        <strain evidence="5 6">MS-2</strain>
    </source>
</reference>
<dbReference type="PANTHER" id="PTHR11829">
    <property type="entry name" value="FORKHEAD BOX PROTEIN"/>
    <property type="match status" value="1"/>
</dbReference>
<feature type="region of interest" description="Disordered" evidence="3">
    <location>
        <begin position="114"/>
        <end position="156"/>
    </location>
</feature>
<keyword evidence="1 2" id="KW-0238">DNA-binding</keyword>
<evidence type="ECO:0000256" key="1">
    <source>
        <dbReference type="ARBA" id="ARBA00023125"/>
    </source>
</evidence>
<dbReference type="Pfam" id="PF00250">
    <property type="entry name" value="Forkhead"/>
    <property type="match status" value="1"/>
</dbReference>
<organism evidence="5 6">
    <name type="scientific">Marasmius tenuissimus</name>
    <dbReference type="NCBI Taxonomy" id="585030"/>
    <lineage>
        <taxon>Eukaryota</taxon>
        <taxon>Fungi</taxon>
        <taxon>Dikarya</taxon>
        <taxon>Basidiomycota</taxon>
        <taxon>Agaricomycotina</taxon>
        <taxon>Agaricomycetes</taxon>
        <taxon>Agaricomycetidae</taxon>
        <taxon>Agaricales</taxon>
        <taxon>Marasmiineae</taxon>
        <taxon>Marasmiaceae</taxon>
        <taxon>Marasmius</taxon>
    </lineage>
</organism>
<dbReference type="InterPro" id="IPR036388">
    <property type="entry name" value="WH-like_DNA-bd_sf"/>
</dbReference>
<dbReference type="PROSITE" id="PS50039">
    <property type="entry name" value="FORK_HEAD_3"/>
    <property type="match status" value="1"/>
</dbReference>
<dbReference type="Gene3D" id="1.10.10.10">
    <property type="entry name" value="Winged helix-like DNA-binding domain superfamily/Winged helix DNA-binding domain"/>
    <property type="match status" value="1"/>
</dbReference>
<feature type="compositionally biased region" description="Polar residues" evidence="3">
    <location>
        <begin position="114"/>
        <end position="124"/>
    </location>
</feature>
<gene>
    <name evidence="5" type="primary">FOXD2_1</name>
    <name evidence="5" type="ORF">AAF712_005196</name>
</gene>
<keyword evidence="6" id="KW-1185">Reference proteome</keyword>
<sequence length="335" mass="37588">MNDRFCNGDVEFRVRTGSQNGTELVELEVVSQEVPNRSQFSGRHSSGIGELETLDNGSIHSSRYSPNNDAVALAHSKHEQESLEDEIGSIECGTPSTILETVLIDIHSSIGTVSQGAIEDSTQAPEDRTRESTPTTRIPPHDEPKAQPNSTTLALDLDNNSSLHHRNVPLGPSDVAGVENQLRRLYNISPAVPVDLYAIPDPLCPPFTQIAIIQIAIWSSEQRKLTQAQIWSRIEQRFRIESVEEAQKWKTNIRHLLSLKKTFVKLPESRSGTLYWVLDYRYLEPGGGDKYVRKRRAEQQHHGDDHDHDTKKLQDDPNNTEDSPDSSFSPSRKAE</sequence>
<dbReference type="Proteomes" id="UP001437256">
    <property type="component" value="Unassembled WGS sequence"/>
</dbReference>
<dbReference type="PANTHER" id="PTHR11829:SF343">
    <property type="entry name" value="FORK-HEAD DOMAIN-CONTAINING PROTEIN"/>
    <property type="match status" value="1"/>
</dbReference>
<evidence type="ECO:0000313" key="6">
    <source>
        <dbReference type="Proteomes" id="UP001437256"/>
    </source>
</evidence>
<evidence type="ECO:0000256" key="2">
    <source>
        <dbReference type="PROSITE-ProRule" id="PRU00089"/>
    </source>
</evidence>
<comment type="subcellular location">
    <subcellularLocation>
        <location evidence="2">Nucleus</location>
    </subcellularLocation>
</comment>
<feature type="compositionally biased region" description="Basic and acidic residues" evidence="3">
    <location>
        <begin position="297"/>
        <end position="315"/>
    </location>
</feature>
<comment type="caution">
    <text evidence="5">The sequence shown here is derived from an EMBL/GenBank/DDBJ whole genome shotgun (WGS) entry which is preliminary data.</text>
</comment>
<accession>A0ABR3A342</accession>
<dbReference type="EMBL" id="JBBXMP010000023">
    <property type="protein sequence ID" value="KAL0067756.1"/>
    <property type="molecule type" value="Genomic_DNA"/>
</dbReference>
<protein>
    <submittedName>
        <fullName evidence="5">Forkhead box protein D2</fullName>
    </submittedName>
</protein>
<evidence type="ECO:0000259" key="4">
    <source>
        <dbReference type="PROSITE" id="PS50039"/>
    </source>
</evidence>
<feature type="compositionally biased region" description="Polar residues" evidence="3">
    <location>
        <begin position="147"/>
        <end position="156"/>
    </location>
</feature>
<dbReference type="SUPFAM" id="SSF46785">
    <property type="entry name" value="Winged helix' DNA-binding domain"/>
    <property type="match status" value="1"/>
</dbReference>
<dbReference type="InterPro" id="IPR001766">
    <property type="entry name" value="Fork_head_dom"/>
</dbReference>
<dbReference type="SMART" id="SM00339">
    <property type="entry name" value="FH"/>
    <property type="match status" value="1"/>
</dbReference>
<dbReference type="InterPro" id="IPR036390">
    <property type="entry name" value="WH_DNA-bd_sf"/>
</dbReference>
<feature type="region of interest" description="Disordered" evidence="3">
    <location>
        <begin position="292"/>
        <end position="335"/>
    </location>
</feature>
<feature type="domain" description="Fork-head" evidence="4">
    <location>
        <begin position="204"/>
        <end position="297"/>
    </location>
</feature>
<dbReference type="InterPro" id="IPR050211">
    <property type="entry name" value="FOX_domain-containing"/>
</dbReference>
<feature type="DNA-binding region" description="Fork-head" evidence="2">
    <location>
        <begin position="204"/>
        <end position="297"/>
    </location>
</feature>
<evidence type="ECO:0000313" key="5">
    <source>
        <dbReference type="EMBL" id="KAL0067756.1"/>
    </source>
</evidence>
<proteinExistence type="predicted"/>